<dbReference type="KEGG" id="vg:77954205"/>
<name>A0A7T3KBT9_9CAUD</name>
<dbReference type="EMBL" id="MW055910">
    <property type="protein sequence ID" value="QPX62380.1"/>
    <property type="molecule type" value="Genomic_DNA"/>
</dbReference>
<accession>A0A7T3KBT9</accession>
<dbReference type="Proteomes" id="UP000596188">
    <property type="component" value="Segment"/>
</dbReference>
<proteinExistence type="predicted"/>
<sequence>MTAFIITKDNVADAEDRAAYPNGGSNLHAKTLIGPRSASEADEARLRSGEGVAFRLLDDDGNVYYYGRRLEESDADETYDGEPELAPLDCFGTPNAGAVIQQERNADGKWEAIN</sequence>
<evidence type="ECO:0000313" key="1">
    <source>
        <dbReference type="EMBL" id="QPX62380.1"/>
    </source>
</evidence>
<evidence type="ECO:0000313" key="2">
    <source>
        <dbReference type="Proteomes" id="UP000596188"/>
    </source>
</evidence>
<dbReference type="RefSeq" id="YP_010677820.1">
    <property type="nucleotide sequence ID" value="NC_071026.1"/>
</dbReference>
<reference evidence="2" key="1">
    <citation type="submission" date="2020-10" db="EMBL/GenBank/DDBJ databases">
        <authorList>
            <person name="Pedlow M.R."/>
            <person name="Boone T.C."/>
            <person name="Arceneaux K.R."/>
            <person name="Griffin M.J."/>
            <person name="Johnson S.N."/>
            <person name="Melancon R.M."/>
            <person name="Middlebrooks S.K."/>
            <person name="Starkey K.D."/>
            <person name="Young C.N."/>
            <person name="Landry C.A."/>
            <person name="Garlena R.A."/>
            <person name="Russell D.A."/>
            <person name="Jacobs-Sera D."/>
            <person name="Hatfull G.F."/>
        </authorList>
    </citation>
    <scope>NUCLEOTIDE SEQUENCE [LARGE SCALE GENOMIC DNA]</scope>
</reference>
<protein>
    <submittedName>
        <fullName evidence="1">Uncharacterized protein</fullName>
    </submittedName>
</protein>
<keyword evidence="2" id="KW-1185">Reference proteome</keyword>
<gene>
    <name evidence="1" type="primary">49</name>
    <name evidence="1" type="ORF">SEA_TBONE_49</name>
</gene>
<dbReference type="GeneID" id="77954205"/>
<organism evidence="1 2">
    <name type="scientific">Arthrobacter phage Tbone</name>
    <dbReference type="NCBI Taxonomy" id="2790983"/>
    <lineage>
        <taxon>Viruses</taxon>
        <taxon>Duplodnaviria</taxon>
        <taxon>Heunggongvirae</taxon>
        <taxon>Uroviricota</taxon>
        <taxon>Caudoviricetes</taxon>
        <taxon>Casidaviridae</taxon>
        <taxon>Yangvirus</taxon>
        <taxon>Yangvirus tbone</taxon>
    </lineage>
</organism>